<keyword evidence="4" id="KW-1185">Reference proteome</keyword>
<evidence type="ECO:0000313" key="3">
    <source>
        <dbReference type="EMBL" id="MVU76963.1"/>
    </source>
</evidence>
<evidence type="ECO:0000256" key="2">
    <source>
        <dbReference type="SAM" id="Phobius"/>
    </source>
</evidence>
<evidence type="ECO:0000256" key="1">
    <source>
        <dbReference type="SAM" id="MobiDB-lite"/>
    </source>
</evidence>
<feature type="region of interest" description="Disordered" evidence="1">
    <location>
        <begin position="78"/>
        <end position="101"/>
    </location>
</feature>
<name>A0A7K1URI8_9NOCA</name>
<dbReference type="EMBL" id="WRPP01000001">
    <property type="protein sequence ID" value="MVU76963.1"/>
    <property type="molecule type" value="Genomic_DNA"/>
</dbReference>
<comment type="caution">
    <text evidence="3">The sequence shown here is derived from an EMBL/GenBank/DDBJ whole genome shotgun (WGS) entry which is preliminary data.</text>
</comment>
<keyword evidence="2" id="KW-0472">Membrane</keyword>
<reference evidence="3 4" key="1">
    <citation type="submission" date="2019-12" db="EMBL/GenBank/DDBJ databases">
        <title>Nocardia sp. nov. ET3-3 isolated from soil.</title>
        <authorList>
            <person name="Kanchanasin P."/>
            <person name="Tanasupawat S."/>
            <person name="Yuki M."/>
            <person name="Kudo T."/>
        </authorList>
    </citation>
    <scope>NUCLEOTIDE SEQUENCE [LARGE SCALE GENOMIC DNA]</scope>
    <source>
        <strain evidence="3 4">ET3-3</strain>
    </source>
</reference>
<proteinExistence type="predicted"/>
<keyword evidence="2" id="KW-0812">Transmembrane</keyword>
<sequence>MIALAASAAVAAAAATVAELTLGLGMIVGFRTHYVAAAMTLVLTTFALAMATSVGIGSMLSYAVPFLVAAAATIEVTGPGRGSTLPATRRERAGTPVPGHS</sequence>
<gene>
    <name evidence="3" type="ORF">GPX89_06850</name>
</gene>
<dbReference type="RefSeq" id="WP_157355781.1">
    <property type="nucleotide sequence ID" value="NZ_WRPP01000001.1"/>
</dbReference>
<feature type="transmembrane region" description="Helical" evidence="2">
    <location>
        <begin position="34"/>
        <end position="56"/>
    </location>
</feature>
<accession>A0A7K1URI8</accession>
<keyword evidence="2" id="KW-1133">Transmembrane helix</keyword>
<dbReference type="Proteomes" id="UP000466794">
    <property type="component" value="Unassembled WGS sequence"/>
</dbReference>
<evidence type="ECO:0008006" key="5">
    <source>
        <dbReference type="Google" id="ProtNLM"/>
    </source>
</evidence>
<protein>
    <recommendedName>
        <fullName evidence="5">DoxX family protein</fullName>
    </recommendedName>
</protein>
<evidence type="ECO:0000313" key="4">
    <source>
        <dbReference type="Proteomes" id="UP000466794"/>
    </source>
</evidence>
<dbReference type="AlphaFoldDB" id="A0A7K1URI8"/>
<organism evidence="3 4">
    <name type="scientific">Nocardia terrae</name>
    <dbReference type="NCBI Taxonomy" id="2675851"/>
    <lineage>
        <taxon>Bacteria</taxon>
        <taxon>Bacillati</taxon>
        <taxon>Actinomycetota</taxon>
        <taxon>Actinomycetes</taxon>
        <taxon>Mycobacteriales</taxon>
        <taxon>Nocardiaceae</taxon>
        <taxon>Nocardia</taxon>
    </lineage>
</organism>